<evidence type="ECO:0000256" key="1">
    <source>
        <dbReference type="ARBA" id="ARBA00004141"/>
    </source>
</evidence>
<dbReference type="PANTHER" id="PTHR43394">
    <property type="entry name" value="ATP-DEPENDENT PERMEASE MDL1, MITOCHONDRIAL"/>
    <property type="match status" value="1"/>
</dbReference>
<dbReference type="EMBL" id="CAXAMM010006681">
    <property type="protein sequence ID" value="CAK9011956.1"/>
    <property type="molecule type" value="Genomic_DNA"/>
</dbReference>
<proteinExistence type="predicted"/>
<dbReference type="InterPro" id="IPR017871">
    <property type="entry name" value="ABC_transporter-like_CS"/>
</dbReference>
<evidence type="ECO:0000256" key="6">
    <source>
        <dbReference type="ARBA" id="ARBA00023136"/>
    </source>
</evidence>
<dbReference type="SMART" id="SM00382">
    <property type="entry name" value="AAA"/>
    <property type="match status" value="1"/>
</dbReference>
<gene>
    <name evidence="10" type="ORF">SCF082_LOCUS10746</name>
    <name evidence="11" type="ORF">SCF082_LOCUS11318</name>
</gene>
<evidence type="ECO:0000313" key="11">
    <source>
        <dbReference type="EMBL" id="CAK9011956.1"/>
    </source>
</evidence>
<comment type="subcellular location">
    <subcellularLocation>
        <location evidence="1">Membrane</location>
        <topology evidence="1">Multi-pass membrane protein</topology>
    </subcellularLocation>
</comment>
<organism evidence="10 12">
    <name type="scientific">Durusdinium trenchii</name>
    <dbReference type="NCBI Taxonomy" id="1381693"/>
    <lineage>
        <taxon>Eukaryota</taxon>
        <taxon>Sar</taxon>
        <taxon>Alveolata</taxon>
        <taxon>Dinophyceae</taxon>
        <taxon>Suessiales</taxon>
        <taxon>Symbiodiniaceae</taxon>
        <taxon>Durusdinium</taxon>
    </lineage>
</organism>
<dbReference type="PROSITE" id="PS00211">
    <property type="entry name" value="ABC_TRANSPORTER_1"/>
    <property type="match status" value="1"/>
</dbReference>
<keyword evidence="3" id="KW-0547">Nucleotide-binding</keyword>
<dbReference type="Gene3D" id="3.40.50.300">
    <property type="entry name" value="P-loop containing nucleotide triphosphate hydrolases"/>
    <property type="match status" value="1"/>
</dbReference>
<keyword evidence="4" id="KW-0067">ATP-binding</keyword>
<dbReference type="SUPFAM" id="SSF52540">
    <property type="entry name" value="P-loop containing nucleoside triphosphate hydrolases"/>
    <property type="match status" value="1"/>
</dbReference>
<evidence type="ECO:0000256" key="3">
    <source>
        <dbReference type="ARBA" id="ARBA00022741"/>
    </source>
</evidence>
<feature type="compositionally biased region" description="Basic and acidic residues" evidence="7">
    <location>
        <begin position="1"/>
        <end position="10"/>
    </location>
</feature>
<dbReference type="Proteomes" id="UP001642464">
    <property type="component" value="Unassembled WGS sequence"/>
</dbReference>
<dbReference type="Pfam" id="PF00664">
    <property type="entry name" value="ABC_membrane"/>
    <property type="match status" value="1"/>
</dbReference>
<name>A0ABP0J8E5_9DINO</name>
<dbReference type="InterPro" id="IPR003439">
    <property type="entry name" value="ABC_transporter-like_ATP-bd"/>
</dbReference>
<feature type="domain" description="ABC transmembrane type-1" evidence="9">
    <location>
        <begin position="451"/>
        <end position="680"/>
    </location>
</feature>
<dbReference type="PANTHER" id="PTHR43394:SF7">
    <property type="entry name" value="ABC TRANSPORTER B FAMILY MEMBER 28"/>
    <property type="match status" value="1"/>
</dbReference>
<dbReference type="InterPro" id="IPR011527">
    <property type="entry name" value="ABC1_TM_dom"/>
</dbReference>
<comment type="caution">
    <text evidence="10">The sequence shown here is derived from an EMBL/GenBank/DDBJ whole genome shotgun (WGS) entry which is preliminary data.</text>
</comment>
<feature type="domain" description="ABC transporter" evidence="8">
    <location>
        <begin position="720"/>
        <end position="966"/>
    </location>
</feature>
<dbReference type="InterPro" id="IPR027417">
    <property type="entry name" value="P-loop_NTPase"/>
</dbReference>
<dbReference type="EMBL" id="CAXAMM010006313">
    <property type="protein sequence ID" value="CAK9010622.1"/>
    <property type="molecule type" value="Genomic_DNA"/>
</dbReference>
<dbReference type="SUPFAM" id="SSF90123">
    <property type="entry name" value="ABC transporter transmembrane region"/>
    <property type="match status" value="1"/>
</dbReference>
<dbReference type="PROSITE" id="PS50893">
    <property type="entry name" value="ABC_TRANSPORTER_2"/>
    <property type="match status" value="1"/>
</dbReference>
<feature type="compositionally biased region" description="Low complexity" evidence="7">
    <location>
        <begin position="11"/>
        <end position="29"/>
    </location>
</feature>
<keyword evidence="2" id="KW-0812">Transmembrane</keyword>
<dbReference type="PROSITE" id="PS50929">
    <property type="entry name" value="ABC_TM1F"/>
    <property type="match status" value="1"/>
</dbReference>
<protein>
    <submittedName>
        <fullName evidence="10">ABC transporter B family member 18 (ABC transporter ABCB.18) (AtABCB18) (P-glycoprotein 18) (Putative multidrug resistance protein 20)</fullName>
    </submittedName>
</protein>
<sequence length="1018" mass="111645">MALELDEVRRQPLLAASESAPAPAPQSEKAANDEQAEKVPNPANADGSGERQADATSCIPRMSTAQESSSEEPLRVTSVKVEGKATIQRIELSYSDGSVWAMGPPVARAKKAAKSKNRKDDGVRLMVLNEDEFITEVTHEPLLQWWWVGAALHLRTNKGRCLEACGTWSSGLEENVEVFKAAPGCAVLGLRLHNGRCHGIVEGPAPPVDDLELKMWAVYWLAEGSADDEVQSRNFVGRESAFSFAQRLGGGQEMAWQCGPLRFSVSDHPWLDCFRDLRDLLRPARLAALEAREVNGGPGESYVEFPSGERPGAGIVLDLVSTSRVKAWGPHPRRKKCEELASEQGQFNLKRWRDMSMSLAETMERIQSARPTLGRLLAMMDLRRHLARTLFTAGIAAVMSTCDSVKTVLSGAVFTLINASEQEVKKDSHFLHFICSWTFGCGSRLSLAKSLILGLMLLAVLKGTVSVISQHVTKAFKDSYRVQSRTELFDHLLAQDLEEFEKQTARVMANKASPMVMDSMPLMVTSMVRTLTELLTSLIFLYSISPLMTFMYATAVPAFQVAAQAYLRKQAKGSLRRERGLEGVANRVVAEACEMIKVVKTFSREDGHTSLQKLSLEEAAGMKLTVTQGVAQVAADTLQQAIYCVSLWLGLVWVNVDSSAAEMTSFLLLVSKLGHQVNSFKSQVEDLFNTSDSLAEHFEFLDQQPKIFPGTYDGPVEGHVVFEDVSFAYPTRPEQKVLHGLSMELQPGKTTALVGASGSGKSTTVQLIFRYYDPFEGTIFIDGVPLKDWELTHLHRHMALVAQEPVLFNTSVRQNLLYGLPQCRIESDPKDFEDQMIAAAKAACAHEFISNFPGGYDTNVGDRGGQVSGGQKQRLSVARAILMQPRILVLDEATSALDAESEAIVQEALDRLVASSGSSVMVIAHRLSTVRQADEIICLREGHVVERGTSKELMELRGYYFTLVEKQAVTLDDIGGANAEIDRSLGWRAKAKAKVKAKSKAAAAAATEAAEAEDAEET</sequence>
<evidence type="ECO:0000256" key="5">
    <source>
        <dbReference type="ARBA" id="ARBA00022989"/>
    </source>
</evidence>
<evidence type="ECO:0000259" key="8">
    <source>
        <dbReference type="PROSITE" id="PS50893"/>
    </source>
</evidence>
<accession>A0ABP0J8E5</accession>
<dbReference type="Pfam" id="PF00005">
    <property type="entry name" value="ABC_tran"/>
    <property type="match status" value="1"/>
</dbReference>
<keyword evidence="5" id="KW-1133">Transmembrane helix</keyword>
<reference evidence="10 12" key="1">
    <citation type="submission" date="2024-02" db="EMBL/GenBank/DDBJ databases">
        <authorList>
            <person name="Chen Y."/>
            <person name="Shah S."/>
            <person name="Dougan E. K."/>
            <person name="Thang M."/>
            <person name="Chan C."/>
        </authorList>
    </citation>
    <scope>NUCLEOTIDE SEQUENCE [LARGE SCALE GENOMIC DNA]</scope>
</reference>
<evidence type="ECO:0000256" key="2">
    <source>
        <dbReference type="ARBA" id="ARBA00022692"/>
    </source>
</evidence>
<dbReference type="Gene3D" id="1.20.1560.10">
    <property type="entry name" value="ABC transporter type 1, transmembrane domain"/>
    <property type="match status" value="1"/>
</dbReference>
<evidence type="ECO:0000256" key="4">
    <source>
        <dbReference type="ARBA" id="ARBA00022840"/>
    </source>
</evidence>
<keyword evidence="6" id="KW-0472">Membrane</keyword>
<evidence type="ECO:0000259" key="9">
    <source>
        <dbReference type="PROSITE" id="PS50929"/>
    </source>
</evidence>
<evidence type="ECO:0000313" key="10">
    <source>
        <dbReference type="EMBL" id="CAK9010622.1"/>
    </source>
</evidence>
<dbReference type="InterPro" id="IPR003593">
    <property type="entry name" value="AAA+_ATPase"/>
</dbReference>
<evidence type="ECO:0000313" key="12">
    <source>
        <dbReference type="Proteomes" id="UP001642464"/>
    </source>
</evidence>
<evidence type="ECO:0000256" key="7">
    <source>
        <dbReference type="SAM" id="MobiDB-lite"/>
    </source>
</evidence>
<feature type="region of interest" description="Disordered" evidence="7">
    <location>
        <begin position="1"/>
        <end position="56"/>
    </location>
</feature>
<keyword evidence="12" id="KW-1185">Reference proteome</keyword>
<dbReference type="InterPro" id="IPR036640">
    <property type="entry name" value="ABC1_TM_sf"/>
</dbReference>
<dbReference type="InterPro" id="IPR039421">
    <property type="entry name" value="Type_1_exporter"/>
</dbReference>